<feature type="domain" description="HhH-GPD" evidence="5">
    <location>
        <begin position="38"/>
        <end position="193"/>
    </location>
</feature>
<dbReference type="PIRSF" id="PIRSF001435">
    <property type="entry name" value="Nth"/>
    <property type="match status" value="1"/>
</dbReference>
<proteinExistence type="predicted"/>
<dbReference type="SUPFAM" id="SSF48150">
    <property type="entry name" value="DNA-glycosylase"/>
    <property type="match status" value="1"/>
</dbReference>
<dbReference type="GO" id="GO:0051539">
    <property type="term" value="F:4 iron, 4 sulfur cluster binding"/>
    <property type="evidence" value="ECO:0007669"/>
    <property type="project" value="UniProtKB-KW"/>
</dbReference>
<keyword evidence="1" id="KW-0004">4Fe-4S</keyword>
<dbReference type="SMART" id="SM00478">
    <property type="entry name" value="ENDO3c"/>
    <property type="match status" value="1"/>
</dbReference>
<evidence type="ECO:0000256" key="2">
    <source>
        <dbReference type="ARBA" id="ARBA00022723"/>
    </source>
</evidence>
<accession>A0A0R1QGR6</accession>
<dbReference type="InterPro" id="IPR011257">
    <property type="entry name" value="DNA_glycosylase"/>
</dbReference>
<dbReference type="OrthoDB" id="9802365at2"/>
<dbReference type="PANTHER" id="PTHR10359:SF19">
    <property type="entry name" value="DNA REPAIR GLYCOSYLASE MJ1434-RELATED"/>
    <property type="match status" value="1"/>
</dbReference>
<dbReference type="PANTHER" id="PTHR10359">
    <property type="entry name" value="A/G-SPECIFIC ADENINE GLYCOSYLASE/ENDONUCLEASE III"/>
    <property type="match status" value="1"/>
</dbReference>
<evidence type="ECO:0000256" key="1">
    <source>
        <dbReference type="ARBA" id="ARBA00022485"/>
    </source>
</evidence>
<organism evidence="6 7">
    <name type="scientific">Companilactobacillus mindensis DSM 14500</name>
    <dbReference type="NCBI Taxonomy" id="1423770"/>
    <lineage>
        <taxon>Bacteria</taxon>
        <taxon>Bacillati</taxon>
        <taxon>Bacillota</taxon>
        <taxon>Bacilli</taxon>
        <taxon>Lactobacillales</taxon>
        <taxon>Lactobacillaceae</taxon>
        <taxon>Companilactobacillus</taxon>
    </lineage>
</organism>
<dbReference type="CDD" id="cd00056">
    <property type="entry name" value="ENDO3c"/>
    <property type="match status" value="1"/>
</dbReference>
<dbReference type="InterPro" id="IPR003265">
    <property type="entry name" value="HhH-GPD_domain"/>
</dbReference>
<evidence type="ECO:0000256" key="4">
    <source>
        <dbReference type="ARBA" id="ARBA00023014"/>
    </source>
</evidence>
<keyword evidence="3" id="KW-0408">Iron</keyword>
<keyword evidence="6" id="KW-0255">Endonuclease</keyword>
<dbReference type="GO" id="GO:0006284">
    <property type="term" value="P:base-excision repair"/>
    <property type="evidence" value="ECO:0007669"/>
    <property type="project" value="InterPro"/>
</dbReference>
<evidence type="ECO:0000259" key="5">
    <source>
        <dbReference type="SMART" id="SM00478"/>
    </source>
</evidence>
<dbReference type="RefSeq" id="WP_057887999.1">
    <property type="nucleotide sequence ID" value="NZ_AZEZ01000061.1"/>
</dbReference>
<dbReference type="PATRIC" id="fig|1423770.3.peg.302"/>
<dbReference type="Pfam" id="PF00730">
    <property type="entry name" value="HhH-GPD"/>
    <property type="match status" value="1"/>
</dbReference>
<dbReference type="GO" id="GO:0004519">
    <property type="term" value="F:endonuclease activity"/>
    <property type="evidence" value="ECO:0007669"/>
    <property type="project" value="UniProtKB-KW"/>
</dbReference>
<dbReference type="EMBL" id="AZEZ01000061">
    <property type="protein sequence ID" value="KRL44071.1"/>
    <property type="molecule type" value="Genomic_DNA"/>
</dbReference>
<name>A0A0R1QGR6_9LACO</name>
<dbReference type="Proteomes" id="UP000050872">
    <property type="component" value="Unassembled WGS sequence"/>
</dbReference>
<evidence type="ECO:0000313" key="6">
    <source>
        <dbReference type="EMBL" id="KRL44071.1"/>
    </source>
</evidence>
<keyword evidence="4" id="KW-0411">Iron-sulfur</keyword>
<sequence>MYKQITIYDLLDILHDQLGQQNWWPAENNENMLAGMILIQNTNWKNADRSLANLKQATNFEVDKMLALSTEEMERLIQPSGFFHNKAIYLRSLLTAYRNDFDEWEKLPTSLLRKRLNALKGVGNETADVLLLYYFHRPVFVADNYAMKLFTNLHTFTKRPTYLQLKKAVERDFKLTSKQAEELHALIDEFGKLRSDFFKDYQLRLPDLVAHNSIEK</sequence>
<keyword evidence="6" id="KW-0378">Hydrolase</keyword>
<dbReference type="GO" id="GO:0046872">
    <property type="term" value="F:metal ion binding"/>
    <property type="evidence" value="ECO:0007669"/>
    <property type="project" value="UniProtKB-KW"/>
</dbReference>
<comment type="caution">
    <text evidence="6">The sequence shown here is derived from an EMBL/GenBank/DDBJ whole genome shotgun (WGS) entry which is preliminary data.</text>
</comment>
<reference evidence="6 7" key="1">
    <citation type="journal article" date="2015" name="Genome Announc.">
        <title>Expanding the biotechnology potential of lactobacilli through comparative genomics of 213 strains and associated genera.</title>
        <authorList>
            <person name="Sun Z."/>
            <person name="Harris H.M."/>
            <person name="McCann A."/>
            <person name="Guo C."/>
            <person name="Argimon S."/>
            <person name="Zhang W."/>
            <person name="Yang X."/>
            <person name="Jeffery I.B."/>
            <person name="Cooney J.C."/>
            <person name="Kagawa T.F."/>
            <person name="Liu W."/>
            <person name="Song Y."/>
            <person name="Salvetti E."/>
            <person name="Wrobel A."/>
            <person name="Rasinkangas P."/>
            <person name="Parkhill J."/>
            <person name="Rea M.C."/>
            <person name="O'Sullivan O."/>
            <person name="Ritari J."/>
            <person name="Douillard F.P."/>
            <person name="Paul Ross R."/>
            <person name="Yang R."/>
            <person name="Briner A.E."/>
            <person name="Felis G.E."/>
            <person name="de Vos W.M."/>
            <person name="Barrangou R."/>
            <person name="Klaenhammer T.R."/>
            <person name="Caufield P.W."/>
            <person name="Cui Y."/>
            <person name="Zhang H."/>
            <person name="O'Toole P.W."/>
        </authorList>
    </citation>
    <scope>NUCLEOTIDE SEQUENCE [LARGE SCALE GENOMIC DNA]</scope>
    <source>
        <strain evidence="6 7">DSM 14500</strain>
    </source>
</reference>
<keyword evidence="7" id="KW-1185">Reference proteome</keyword>
<evidence type="ECO:0000256" key="3">
    <source>
        <dbReference type="ARBA" id="ARBA00023004"/>
    </source>
</evidence>
<dbReference type="Gene3D" id="1.10.340.30">
    <property type="entry name" value="Hypothetical protein, domain 2"/>
    <property type="match status" value="1"/>
</dbReference>
<keyword evidence="2" id="KW-0479">Metal-binding</keyword>
<dbReference type="AlphaFoldDB" id="A0A0R1QGR6"/>
<gene>
    <name evidence="6" type="ORF">FD29_GL000300</name>
</gene>
<evidence type="ECO:0000313" key="7">
    <source>
        <dbReference type="Proteomes" id="UP000050872"/>
    </source>
</evidence>
<keyword evidence="6" id="KW-0540">Nuclease</keyword>
<protein>
    <submittedName>
        <fullName evidence="6">Endonuclease III</fullName>
    </submittedName>
</protein>